<dbReference type="STRING" id="1461693.ATO10_04047"/>
<dbReference type="EMBL" id="AQQY01000002">
    <property type="protein sequence ID" value="KCV82749.1"/>
    <property type="molecule type" value="Genomic_DNA"/>
</dbReference>
<reference evidence="1 2" key="1">
    <citation type="submission" date="2013-04" db="EMBL/GenBank/DDBJ databases">
        <title>Shimia sp. 22II-S11-Z10 Genome Sequencing.</title>
        <authorList>
            <person name="Lai Q."/>
            <person name="Li G."/>
            <person name="Shao Z."/>
        </authorList>
    </citation>
    <scope>NUCLEOTIDE SEQUENCE [LARGE SCALE GENOMIC DNA]</scope>
    <source>
        <strain evidence="2">22II-S11-Z10</strain>
    </source>
</reference>
<protein>
    <submittedName>
        <fullName evidence="1">Uncharacterized protein</fullName>
    </submittedName>
</protein>
<proteinExistence type="predicted"/>
<evidence type="ECO:0000313" key="1">
    <source>
        <dbReference type="EMBL" id="KCV82749.1"/>
    </source>
</evidence>
<keyword evidence="2" id="KW-1185">Reference proteome</keyword>
<comment type="caution">
    <text evidence="1">The sequence shown here is derived from an EMBL/GenBank/DDBJ whole genome shotgun (WGS) entry which is preliminary data.</text>
</comment>
<name>A0A058ZMD3_9RHOB</name>
<accession>A0A058ZMD3</accession>
<evidence type="ECO:0000313" key="2">
    <source>
        <dbReference type="Proteomes" id="UP000024836"/>
    </source>
</evidence>
<organism evidence="1 2">
    <name type="scientific">Actibacterium atlanticum</name>
    <dbReference type="NCBI Taxonomy" id="1461693"/>
    <lineage>
        <taxon>Bacteria</taxon>
        <taxon>Pseudomonadati</taxon>
        <taxon>Pseudomonadota</taxon>
        <taxon>Alphaproteobacteria</taxon>
        <taxon>Rhodobacterales</taxon>
        <taxon>Roseobacteraceae</taxon>
        <taxon>Actibacterium</taxon>
    </lineage>
</organism>
<dbReference type="OrthoDB" id="7875156at2"/>
<dbReference type="Proteomes" id="UP000024836">
    <property type="component" value="Unassembled WGS sequence"/>
</dbReference>
<dbReference type="RefSeq" id="WP_035248512.1">
    <property type="nucleotide sequence ID" value="NZ_AQQY01000002.1"/>
</dbReference>
<gene>
    <name evidence="1" type="ORF">ATO10_04047</name>
</gene>
<sequence>MKAIHPTLFMQLMSLPSSVRTDLLELLGATPVEDAQLREMLAEATASLADSDINEPVPAI</sequence>
<dbReference type="AlphaFoldDB" id="A0A058ZMD3"/>